<keyword evidence="1" id="KW-0812">Transmembrane</keyword>
<reference evidence="2 3" key="1">
    <citation type="submission" date="2015-04" db="EMBL/GenBank/DDBJ databases">
        <title>Taxonomic description and genome sequence of Bacillus campisalis sp. nov., a novel member of the genus Bacillus isolated from solar saltern.</title>
        <authorList>
            <person name="Mathan Kumar R."/>
            <person name="Kaur G."/>
            <person name="Kumar A."/>
            <person name="Singh N.K."/>
            <person name="Kaur N."/>
            <person name="Kumar N."/>
            <person name="Mayilraj S."/>
        </authorList>
    </citation>
    <scope>NUCLEOTIDE SEQUENCE [LARGE SCALE GENOMIC DNA]</scope>
    <source>
        <strain evidence="2 3">SA2-6</strain>
    </source>
</reference>
<keyword evidence="1" id="KW-1133">Transmembrane helix</keyword>
<comment type="caution">
    <text evidence="2">The sequence shown here is derived from an EMBL/GenBank/DDBJ whole genome shotgun (WGS) entry which is preliminary data.</text>
</comment>
<sequence>MAGSNETNTGKGEQNRLTIQSKLQLLSRNFQPMVDRFYQAKEDPDWDNYRFDLYIRNPARLAMGSLKHGSLIKILHYLAGAIGIFFLGSAIDDVAAFLEGTILVKNELLEGIITNNGESKVEDVLGKIGGFLLIFIPFYIVLYTVLHLWNIPKARSQMKDWNHPLFNLGLYYKANPNEYSLIEPFTREYFQFQQFEEYVLQASSSEILELVAMELYKLKADYEEQKKQLLVFNSEKQGLNELLDVFQRNFVRAAEAMVKNDYRNFELDFGLISPRYSIYELQKGQSHAVRIEPNTIPGASKQIEVDSHSDEPVIRLYFSPHSFTYYQKSKAACFKVAVANGLTWIIKYEVNEELAARMKYLTTDENIVKEDAIISKNIYEIIRLHLHLQYKVHHVDVEKGGER</sequence>
<dbReference type="PATRIC" id="fig|1408103.3.peg.3852"/>
<accession>A0A0M2SV36</accession>
<protein>
    <submittedName>
        <fullName evidence="2">Uncharacterized protein</fullName>
    </submittedName>
</protein>
<dbReference type="Proteomes" id="UP000034166">
    <property type="component" value="Unassembled WGS sequence"/>
</dbReference>
<feature type="transmembrane region" description="Helical" evidence="1">
    <location>
        <begin position="70"/>
        <end position="91"/>
    </location>
</feature>
<evidence type="ECO:0000313" key="2">
    <source>
        <dbReference type="EMBL" id="KKK36822.1"/>
    </source>
</evidence>
<gene>
    <name evidence="2" type="ORF">WQ57_17340</name>
</gene>
<name>A0A0M2SV36_9BACI</name>
<dbReference type="EMBL" id="LAYY01000022">
    <property type="protein sequence ID" value="KKK36822.1"/>
    <property type="molecule type" value="Genomic_DNA"/>
</dbReference>
<feature type="transmembrane region" description="Helical" evidence="1">
    <location>
        <begin position="128"/>
        <end position="149"/>
    </location>
</feature>
<keyword evidence="1" id="KW-0472">Membrane</keyword>
<dbReference type="OrthoDB" id="2955877at2"/>
<evidence type="ECO:0000256" key="1">
    <source>
        <dbReference type="SAM" id="Phobius"/>
    </source>
</evidence>
<keyword evidence="3" id="KW-1185">Reference proteome</keyword>
<dbReference type="AlphaFoldDB" id="A0A0M2SV36"/>
<organism evidence="2 3">
    <name type="scientific">Mesobacillus campisalis</name>
    <dbReference type="NCBI Taxonomy" id="1408103"/>
    <lineage>
        <taxon>Bacteria</taxon>
        <taxon>Bacillati</taxon>
        <taxon>Bacillota</taxon>
        <taxon>Bacilli</taxon>
        <taxon>Bacillales</taxon>
        <taxon>Bacillaceae</taxon>
        <taxon>Mesobacillus</taxon>
    </lineage>
</organism>
<evidence type="ECO:0000313" key="3">
    <source>
        <dbReference type="Proteomes" id="UP000034166"/>
    </source>
</evidence>
<proteinExistence type="predicted"/>
<dbReference type="RefSeq" id="WP_046525024.1">
    <property type="nucleotide sequence ID" value="NZ_LAYY01000022.1"/>
</dbReference>